<organism evidence="1 2">
    <name type="scientific">Acinetobacter baumannii</name>
    <dbReference type="NCBI Taxonomy" id="470"/>
    <lineage>
        <taxon>Bacteria</taxon>
        <taxon>Pseudomonadati</taxon>
        <taxon>Pseudomonadota</taxon>
        <taxon>Gammaproteobacteria</taxon>
        <taxon>Moraxellales</taxon>
        <taxon>Moraxellaceae</taxon>
        <taxon>Acinetobacter</taxon>
        <taxon>Acinetobacter calcoaceticus/baumannii complex</taxon>
    </lineage>
</organism>
<evidence type="ECO:0000313" key="2">
    <source>
        <dbReference type="Proteomes" id="UP000072389"/>
    </source>
</evidence>
<proteinExistence type="predicted"/>
<sequence length="98" mass="11415">MNEQILAQNSDCASPNDDEDQVLTQWQVDHDAYVETLDAYRKAHTDLEKALGIEKDFDKTSHSAKEIIEDLRKNWHLYALINRFESAVINRLRAKDKL</sequence>
<protein>
    <submittedName>
        <fullName evidence="1">Uncharacterized protein</fullName>
    </submittedName>
</protein>
<dbReference type="EMBL" id="CP018664">
    <property type="protein sequence ID" value="APP32162.1"/>
    <property type="molecule type" value="Genomic_DNA"/>
</dbReference>
<dbReference type="Proteomes" id="UP000072389">
    <property type="component" value="Chromosome"/>
</dbReference>
<reference evidence="1 2" key="1">
    <citation type="journal article" date="2014" name="Antimicrob. Agents Chemother.">
        <title>Triclosan can select for an AdeIJK-overexpressing mutant of Acinetobacter baumannii ATCC 17978 that displays reduced susceptibility to multiple antibiotics.</title>
        <authorList>
            <person name="Fernando D.M."/>
            <person name="Xu W."/>
            <person name="Loewen P.C."/>
            <person name="Zhanel G.G."/>
            <person name="Kumar A."/>
        </authorList>
    </citation>
    <scope>NUCLEOTIDE SEQUENCE [LARGE SCALE GENOMIC DNA]</scope>
    <source>
        <strain evidence="2">ATCC 17978</strain>
    </source>
</reference>
<dbReference type="AlphaFoldDB" id="A0A1L5TSD2"/>
<accession>A0A1L5TSD2</accession>
<evidence type="ECO:0000313" key="1">
    <source>
        <dbReference type="EMBL" id="APP32162.1"/>
    </source>
</evidence>
<gene>
    <name evidence="1" type="ORF">AUO97_15520</name>
</gene>
<dbReference type="RefSeq" id="WP_001005276.1">
    <property type="nucleotide sequence ID" value="NZ_CAUZGM010000002.1"/>
</dbReference>
<name>A0A1L5TSD2_ACIBA</name>